<dbReference type="GO" id="GO:0005739">
    <property type="term" value="C:mitochondrion"/>
    <property type="evidence" value="ECO:0007669"/>
    <property type="project" value="InterPro"/>
</dbReference>
<feature type="compositionally biased region" description="Gly residues" evidence="1">
    <location>
        <begin position="173"/>
        <end position="184"/>
    </location>
</feature>
<gene>
    <name evidence="2" type="ORF">U0070_011603</name>
</gene>
<feature type="compositionally biased region" description="Polar residues" evidence="1">
    <location>
        <begin position="500"/>
        <end position="510"/>
    </location>
</feature>
<dbReference type="AlphaFoldDB" id="A0AAW0HID6"/>
<dbReference type="InterPro" id="IPR031661">
    <property type="entry name" value="Bbc3"/>
</dbReference>
<feature type="non-terminal residue" evidence="2">
    <location>
        <position position="1"/>
    </location>
</feature>
<organism evidence="2 3">
    <name type="scientific">Myodes glareolus</name>
    <name type="common">Bank vole</name>
    <name type="synonym">Clethrionomys glareolus</name>
    <dbReference type="NCBI Taxonomy" id="447135"/>
    <lineage>
        <taxon>Eukaryota</taxon>
        <taxon>Metazoa</taxon>
        <taxon>Chordata</taxon>
        <taxon>Craniata</taxon>
        <taxon>Vertebrata</taxon>
        <taxon>Euteleostomi</taxon>
        <taxon>Mammalia</taxon>
        <taxon>Eutheria</taxon>
        <taxon>Euarchontoglires</taxon>
        <taxon>Glires</taxon>
        <taxon>Rodentia</taxon>
        <taxon>Myomorpha</taxon>
        <taxon>Muroidea</taxon>
        <taxon>Cricetidae</taxon>
        <taxon>Arvicolinae</taxon>
        <taxon>Myodes</taxon>
    </lineage>
</organism>
<name>A0AAW0HID6_MYOGA</name>
<dbReference type="GO" id="GO:0090200">
    <property type="term" value="P:positive regulation of release of cytochrome c from mitochondria"/>
    <property type="evidence" value="ECO:0007669"/>
    <property type="project" value="InterPro"/>
</dbReference>
<reference evidence="2 3" key="1">
    <citation type="journal article" date="2023" name="bioRxiv">
        <title>Conserved and derived expression patterns and positive selection on dental genes reveal complex evolutionary context of ever-growing rodent molars.</title>
        <authorList>
            <person name="Calamari Z.T."/>
            <person name="Song A."/>
            <person name="Cohen E."/>
            <person name="Akter M."/>
            <person name="Roy R.D."/>
            <person name="Hallikas O."/>
            <person name="Christensen M.M."/>
            <person name="Li P."/>
            <person name="Marangoni P."/>
            <person name="Jernvall J."/>
            <person name="Klein O.D."/>
        </authorList>
    </citation>
    <scope>NUCLEOTIDE SEQUENCE [LARGE SCALE GENOMIC DNA]</scope>
    <source>
        <strain evidence="2">V071</strain>
    </source>
</reference>
<dbReference type="PANTHER" id="PTHR28639:SF1">
    <property type="entry name" value="BCL-2-BINDING COMPONENT 3, ISOFORMS 3_4"/>
    <property type="match status" value="1"/>
</dbReference>
<evidence type="ECO:0000256" key="1">
    <source>
        <dbReference type="SAM" id="MobiDB-lite"/>
    </source>
</evidence>
<feature type="compositionally biased region" description="Low complexity" evidence="1">
    <location>
        <begin position="392"/>
        <end position="403"/>
    </location>
</feature>
<feature type="region of interest" description="Disordered" evidence="1">
    <location>
        <begin position="313"/>
        <end position="344"/>
    </location>
</feature>
<feature type="region of interest" description="Disordered" evidence="1">
    <location>
        <begin position="1"/>
        <end position="115"/>
    </location>
</feature>
<evidence type="ECO:0000313" key="3">
    <source>
        <dbReference type="Proteomes" id="UP001488838"/>
    </source>
</evidence>
<dbReference type="EMBL" id="JBBHLL010000450">
    <property type="protein sequence ID" value="KAK7802667.1"/>
    <property type="molecule type" value="Genomic_DNA"/>
</dbReference>
<protein>
    <submittedName>
        <fullName evidence="2">Uncharacterized protein</fullName>
    </submittedName>
</protein>
<feature type="compositionally biased region" description="Low complexity" evidence="1">
    <location>
        <begin position="187"/>
        <end position="200"/>
    </location>
</feature>
<dbReference type="Proteomes" id="UP001488838">
    <property type="component" value="Unassembled WGS sequence"/>
</dbReference>
<sequence>GLGCPHGAPPALVRPCPASRLQGNPPRGGRGRGARLQAPTCPRPRAGPRRHAGAGRGSEREAGRGGAAAEQAGPGESPGGLRRGAEPHASGAPGRRRRHQRVSSSGDPAAEADAPVTATAAVTAVRAAAAAARTLSSKPLGGRALQKAAARHPIAALLWRVHAPGGARPPGAATGGGGGCGSRGRGLRPSNSRLLAPRALGGRGGRTWRRGGGCDSGGVAGTARAGLWICRCLAWVCVLVSGSRVCVPTPRCWRLSPGGVSARMCPPTPTHASITMCSGQAALWGHPLVGVSDLQAGCLQGGVLQPPCSRPADLPAAPGSAMARARQEGSSPEPVEGLARDGPRPFPLGRLVPSAVSCGLCEPGLPAAPAAPALLPAAYLCAPTAPPAVTAALGGPRWPGGPRSRPRGPRPDGPQPSLSPAQQHLESPVPSAPEALAGGPTQAAPGVRGEEEEWAREIGAQLRRMADDLNAQYERRTRRAASTPPLTLEGHVQSLHGTPPLTQGSWSPRNGAQLGAYTRPGDVRDLGGRTPSAF</sequence>
<comment type="caution">
    <text evidence="2">The sequence shown here is derived from an EMBL/GenBank/DDBJ whole genome shotgun (WGS) entry which is preliminary data.</text>
</comment>
<dbReference type="GO" id="GO:0001836">
    <property type="term" value="P:release of cytochrome c from mitochondria"/>
    <property type="evidence" value="ECO:0007669"/>
    <property type="project" value="TreeGrafter"/>
</dbReference>
<dbReference type="GO" id="GO:0043065">
    <property type="term" value="P:positive regulation of apoptotic process"/>
    <property type="evidence" value="ECO:0007669"/>
    <property type="project" value="InterPro"/>
</dbReference>
<dbReference type="PANTHER" id="PTHR28639">
    <property type="entry name" value="BCL-2-BINDING COMPONENT 3"/>
    <property type="match status" value="1"/>
</dbReference>
<proteinExistence type="predicted"/>
<dbReference type="Pfam" id="PF15826">
    <property type="entry name" value="PUMA"/>
    <property type="match status" value="1"/>
</dbReference>
<dbReference type="GO" id="GO:0097194">
    <property type="term" value="P:execution phase of apoptosis"/>
    <property type="evidence" value="ECO:0007669"/>
    <property type="project" value="TreeGrafter"/>
</dbReference>
<feature type="region of interest" description="Disordered" evidence="1">
    <location>
        <begin position="392"/>
        <end position="453"/>
    </location>
</feature>
<feature type="region of interest" description="Disordered" evidence="1">
    <location>
        <begin position="167"/>
        <end position="204"/>
    </location>
</feature>
<feature type="region of interest" description="Disordered" evidence="1">
    <location>
        <begin position="475"/>
        <end position="534"/>
    </location>
</feature>
<dbReference type="GO" id="GO:0070059">
    <property type="term" value="P:intrinsic apoptotic signaling pathway in response to endoplasmic reticulum stress"/>
    <property type="evidence" value="ECO:0007669"/>
    <property type="project" value="TreeGrafter"/>
</dbReference>
<accession>A0AAW0HID6</accession>
<evidence type="ECO:0000313" key="2">
    <source>
        <dbReference type="EMBL" id="KAK7802667.1"/>
    </source>
</evidence>
<keyword evidence="3" id="KW-1185">Reference proteome</keyword>